<keyword evidence="3" id="KW-1185">Reference proteome</keyword>
<dbReference type="AlphaFoldDB" id="A0A4Y2UCJ6"/>
<gene>
    <name evidence="2" type="ORF">AVEN_109934_1</name>
</gene>
<feature type="region of interest" description="Disordered" evidence="1">
    <location>
        <begin position="1"/>
        <end position="84"/>
    </location>
</feature>
<feature type="compositionally biased region" description="Gly residues" evidence="1">
    <location>
        <begin position="21"/>
        <end position="40"/>
    </location>
</feature>
<dbReference type="Proteomes" id="UP000499080">
    <property type="component" value="Unassembled WGS sequence"/>
</dbReference>
<proteinExistence type="predicted"/>
<evidence type="ECO:0000313" key="2">
    <source>
        <dbReference type="EMBL" id="GBO10362.1"/>
    </source>
</evidence>
<reference evidence="2 3" key="1">
    <citation type="journal article" date="2019" name="Sci. Rep.">
        <title>Orb-weaving spider Araneus ventricosus genome elucidates the spidroin gene catalogue.</title>
        <authorList>
            <person name="Kono N."/>
            <person name="Nakamura H."/>
            <person name="Ohtoshi R."/>
            <person name="Moran D.A.P."/>
            <person name="Shinohara A."/>
            <person name="Yoshida Y."/>
            <person name="Fujiwara M."/>
            <person name="Mori M."/>
            <person name="Tomita M."/>
            <person name="Arakawa K."/>
        </authorList>
    </citation>
    <scope>NUCLEOTIDE SEQUENCE [LARGE SCALE GENOMIC DNA]</scope>
</reference>
<evidence type="ECO:0000313" key="3">
    <source>
        <dbReference type="Proteomes" id="UP000499080"/>
    </source>
</evidence>
<name>A0A4Y2UCJ6_ARAVE</name>
<evidence type="ECO:0000256" key="1">
    <source>
        <dbReference type="SAM" id="MobiDB-lite"/>
    </source>
</evidence>
<comment type="caution">
    <text evidence="2">The sequence shown here is derived from an EMBL/GenBank/DDBJ whole genome shotgun (WGS) entry which is preliminary data.</text>
</comment>
<organism evidence="2 3">
    <name type="scientific">Araneus ventricosus</name>
    <name type="common">Orbweaver spider</name>
    <name type="synonym">Epeira ventricosa</name>
    <dbReference type="NCBI Taxonomy" id="182803"/>
    <lineage>
        <taxon>Eukaryota</taxon>
        <taxon>Metazoa</taxon>
        <taxon>Ecdysozoa</taxon>
        <taxon>Arthropoda</taxon>
        <taxon>Chelicerata</taxon>
        <taxon>Arachnida</taxon>
        <taxon>Araneae</taxon>
        <taxon>Araneomorphae</taxon>
        <taxon>Entelegynae</taxon>
        <taxon>Araneoidea</taxon>
        <taxon>Araneidae</taxon>
        <taxon>Araneus</taxon>
    </lineage>
</organism>
<sequence>MEQVFLLFPPVLGDPGHDGEGGGASAAGPGGGAAGEGRLPGGAEDLRDQGGEQAEGVQEEHEDGPLRRSGRNQNTEGMEVVYFP</sequence>
<accession>A0A4Y2UCJ6</accession>
<protein>
    <submittedName>
        <fullName evidence="2">Uncharacterized protein</fullName>
    </submittedName>
</protein>
<dbReference type="EMBL" id="BGPR01035504">
    <property type="protein sequence ID" value="GBO10362.1"/>
    <property type="molecule type" value="Genomic_DNA"/>
</dbReference>